<dbReference type="NCBIfam" id="NF004859">
    <property type="entry name" value="PRK06214.1"/>
    <property type="match status" value="1"/>
</dbReference>
<keyword evidence="4" id="KW-0028">Amino-acid biosynthesis</keyword>
<keyword evidence="11" id="KW-0198">Cysteine biosynthesis</keyword>
<dbReference type="Pfam" id="PF00175">
    <property type="entry name" value="NAD_binding_1"/>
    <property type="match status" value="1"/>
</dbReference>
<dbReference type="InterPro" id="IPR017938">
    <property type="entry name" value="Riboflavin_synthase-like_b-brl"/>
</dbReference>
<feature type="domain" description="FAD-binding FR-type" evidence="13">
    <location>
        <begin position="225"/>
        <end position="442"/>
    </location>
</feature>
<reference evidence="14 15" key="1">
    <citation type="submission" date="2023-07" db="EMBL/GenBank/DDBJ databases">
        <title>Genomic Encyclopedia of Type Strains, Phase IV (KMG-IV): sequencing the most valuable type-strain genomes for metagenomic binning, comparative biology and taxonomic classification.</title>
        <authorList>
            <person name="Goeker M."/>
        </authorList>
    </citation>
    <scope>NUCLEOTIDE SEQUENCE [LARGE SCALE GENOMIC DNA]</scope>
    <source>
        <strain evidence="14 15">DSM 23948</strain>
    </source>
</reference>
<sequence length="593" mass="67385">MQLQVGNSPFNAKQSALLNELLESLTPTQKIWLSGFFACSATETKTRPVAQNRSKEVTILYGSQTGNSQGLAKKAGKALEEKGYQVHIEAMNDFKANQLKKVRNLLIIISTHGEGDPPDNAVLFHEYLHGKRAPKLDGLSYSVLALGDSSYEYFCQVGKEFDKRLEELGGVRLYPRFDCDVDFEEPASEWLEGVIHSLEEQEGMAEEVQHSLPLQEQAVSSYSRSHPYQAEVLENINLNGRGSEKETRHLELSLAGSGLTYQPGDSLGIFPKNDPALVAELIEELKWSPEESVPIQKQGDRVSLREALTSYYEITVLTKPLLQKVVELTQNEALATLLSNEKDWKAYLKGRDLLDLVRDVGCWGDTAEEFVSILRKIPPRLYSIASSVKAYPAEVHLTVGTVRYTDHERERKGVCSCYLAERLELGEKVSVFVQENDNFRLPKDPQVPIIMIGPGTGVAPYRAFLQEREELGYDGKAWLFFGDQHFMTDFLYQTEWNQWLRNGILTRLTVAFSRDQEEKVYVQHRMLEESKEIFSWLEEGAVVYICGDEKKMAKDVHQALIEIIAQEGAYSREEAEAYLADMQKQRRYQRDVY</sequence>
<dbReference type="Gene3D" id="1.20.990.10">
    <property type="entry name" value="NADPH-cytochrome p450 Reductase, Chain A, domain 3"/>
    <property type="match status" value="1"/>
</dbReference>
<evidence type="ECO:0000256" key="6">
    <source>
        <dbReference type="ARBA" id="ARBA00022643"/>
    </source>
</evidence>
<dbReference type="PANTHER" id="PTHR19384">
    <property type="entry name" value="NITRIC OXIDE SYNTHASE-RELATED"/>
    <property type="match status" value="1"/>
</dbReference>
<feature type="domain" description="Flavodoxin-like" evidence="12">
    <location>
        <begin position="57"/>
        <end position="195"/>
    </location>
</feature>
<proteinExistence type="predicted"/>
<keyword evidence="10 14" id="KW-0560">Oxidoreductase</keyword>
<dbReference type="SUPFAM" id="SSF52218">
    <property type="entry name" value="Flavoproteins"/>
    <property type="match status" value="1"/>
</dbReference>
<evidence type="ECO:0000256" key="8">
    <source>
        <dbReference type="ARBA" id="ARBA00022857"/>
    </source>
</evidence>
<evidence type="ECO:0000256" key="11">
    <source>
        <dbReference type="ARBA" id="ARBA00023192"/>
    </source>
</evidence>
<evidence type="ECO:0000256" key="10">
    <source>
        <dbReference type="ARBA" id="ARBA00023002"/>
    </source>
</evidence>
<keyword evidence="3" id="KW-0813">Transport</keyword>
<dbReference type="InterPro" id="IPR017927">
    <property type="entry name" value="FAD-bd_FR_type"/>
</dbReference>
<gene>
    <name evidence="14" type="ORF">J2S07_000754</name>
</gene>
<dbReference type="InterPro" id="IPR010199">
    <property type="entry name" value="CysJ"/>
</dbReference>
<dbReference type="PRINTS" id="PR00369">
    <property type="entry name" value="FLAVODOXIN"/>
</dbReference>
<evidence type="ECO:0000259" key="13">
    <source>
        <dbReference type="PROSITE" id="PS51384"/>
    </source>
</evidence>
<dbReference type="NCBIfam" id="TIGR01931">
    <property type="entry name" value="cysJ"/>
    <property type="match status" value="1"/>
</dbReference>
<evidence type="ECO:0000256" key="4">
    <source>
        <dbReference type="ARBA" id="ARBA00022605"/>
    </source>
</evidence>
<comment type="cofactor">
    <cofactor evidence="2">
        <name>FAD</name>
        <dbReference type="ChEBI" id="CHEBI:57692"/>
    </cofactor>
</comment>
<dbReference type="Pfam" id="PF00667">
    <property type="entry name" value="FAD_binding_1"/>
    <property type="match status" value="1"/>
</dbReference>
<evidence type="ECO:0000256" key="3">
    <source>
        <dbReference type="ARBA" id="ARBA00022448"/>
    </source>
</evidence>
<evidence type="ECO:0000259" key="12">
    <source>
        <dbReference type="PROSITE" id="PS50902"/>
    </source>
</evidence>
<dbReference type="InterPro" id="IPR001094">
    <property type="entry name" value="Flavdoxin-like"/>
</dbReference>
<dbReference type="InterPro" id="IPR029039">
    <property type="entry name" value="Flavoprotein-like_sf"/>
</dbReference>
<protein>
    <submittedName>
        <fullName evidence="14">Sulfite reductase (NADPH) flavoprotein alpha-component</fullName>
        <ecNumber evidence="14">1.8.1.2</ecNumber>
    </submittedName>
</protein>
<keyword evidence="7" id="KW-0274">FAD</keyword>
<dbReference type="EC" id="1.8.1.2" evidence="14"/>
<dbReference type="InterPro" id="IPR039261">
    <property type="entry name" value="FNR_nucleotide-bd"/>
</dbReference>
<keyword evidence="8" id="KW-0521">NADP</keyword>
<dbReference type="InterPro" id="IPR001709">
    <property type="entry name" value="Flavoprot_Pyr_Nucl_cyt_Rdtase"/>
</dbReference>
<dbReference type="CDD" id="cd06199">
    <property type="entry name" value="SiR"/>
    <property type="match status" value="1"/>
</dbReference>
<dbReference type="InterPro" id="IPR001433">
    <property type="entry name" value="OxRdtase_FAD/NAD-bd"/>
</dbReference>
<organism evidence="14 15">
    <name type="scientific">Anoxybacillus andreesenii</name>
    <dbReference type="NCBI Taxonomy" id="1325932"/>
    <lineage>
        <taxon>Bacteria</taxon>
        <taxon>Bacillati</taxon>
        <taxon>Bacillota</taxon>
        <taxon>Bacilli</taxon>
        <taxon>Bacillales</taxon>
        <taxon>Anoxybacillaceae</taxon>
        <taxon>Anoxybacillus</taxon>
    </lineage>
</organism>
<evidence type="ECO:0000256" key="9">
    <source>
        <dbReference type="ARBA" id="ARBA00022982"/>
    </source>
</evidence>
<evidence type="ECO:0000313" key="15">
    <source>
        <dbReference type="Proteomes" id="UP001231362"/>
    </source>
</evidence>
<dbReference type="PRINTS" id="PR00371">
    <property type="entry name" value="FPNCR"/>
</dbReference>
<evidence type="ECO:0000256" key="2">
    <source>
        <dbReference type="ARBA" id="ARBA00001974"/>
    </source>
</evidence>
<comment type="cofactor">
    <cofactor evidence="1">
        <name>FMN</name>
        <dbReference type="ChEBI" id="CHEBI:58210"/>
    </cofactor>
</comment>
<dbReference type="PIRSF" id="PIRSF000207">
    <property type="entry name" value="SiR-FP_CysJ"/>
    <property type="match status" value="1"/>
</dbReference>
<dbReference type="InterPro" id="IPR003097">
    <property type="entry name" value="CysJ-like_FAD-binding"/>
</dbReference>
<dbReference type="PROSITE" id="PS50902">
    <property type="entry name" value="FLAVODOXIN_LIKE"/>
    <property type="match status" value="1"/>
</dbReference>
<dbReference type="Pfam" id="PF00258">
    <property type="entry name" value="Flavodoxin_1"/>
    <property type="match status" value="1"/>
</dbReference>
<evidence type="ECO:0000313" key="14">
    <source>
        <dbReference type="EMBL" id="MDQ0154450.1"/>
    </source>
</evidence>
<dbReference type="PROSITE" id="PS51384">
    <property type="entry name" value="FAD_FR"/>
    <property type="match status" value="1"/>
</dbReference>
<dbReference type="Gene3D" id="2.40.30.10">
    <property type="entry name" value="Translation factors"/>
    <property type="match status" value="1"/>
</dbReference>
<dbReference type="GO" id="GO:0004783">
    <property type="term" value="F:sulfite reductase (NADPH) activity"/>
    <property type="evidence" value="ECO:0007669"/>
    <property type="project" value="UniProtKB-EC"/>
</dbReference>
<dbReference type="SUPFAM" id="SSF52343">
    <property type="entry name" value="Ferredoxin reductase-like, C-terminal NADP-linked domain"/>
    <property type="match status" value="1"/>
</dbReference>
<keyword evidence="5" id="KW-0285">Flavoprotein</keyword>
<evidence type="ECO:0000256" key="5">
    <source>
        <dbReference type="ARBA" id="ARBA00022630"/>
    </source>
</evidence>
<accession>A0ABT9V0H5</accession>
<dbReference type="RefSeq" id="WP_307149062.1">
    <property type="nucleotide sequence ID" value="NZ_JAUSTU010000003.1"/>
</dbReference>
<keyword evidence="9" id="KW-0249">Electron transport</keyword>
<dbReference type="EMBL" id="JAUSTU010000003">
    <property type="protein sequence ID" value="MDQ0154450.1"/>
    <property type="molecule type" value="Genomic_DNA"/>
</dbReference>
<name>A0ABT9V0H5_9BACL</name>
<dbReference type="Proteomes" id="UP001231362">
    <property type="component" value="Unassembled WGS sequence"/>
</dbReference>
<dbReference type="InterPro" id="IPR023173">
    <property type="entry name" value="NADPH_Cyt_P450_Rdtase_alpha"/>
</dbReference>
<dbReference type="SUPFAM" id="SSF63380">
    <property type="entry name" value="Riboflavin synthase domain-like"/>
    <property type="match status" value="1"/>
</dbReference>
<dbReference type="Gene3D" id="3.40.50.80">
    <property type="entry name" value="Nucleotide-binding domain of ferredoxin-NADP reductase (FNR) module"/>
    <property type="match status" value="1"/>
</dbReference>
<evidence type="ECO:0000256" key="1">
    <source>
        <dbReference type="ARBA" id="ARBA00001917"/>
    </source>
</evidence>
<dbReference type="PANTHER" id="PTHR19384:SF128">
    <property type="entry name" value="NADPH OXIDOREDUCTASE A"/>
    <property type="match status" value="1"/>
</dbReference>
<dbReference type="Gene3D" id="3.40.50.360">
    <property type="match status" value="1"/>
</dbReference>
<keyword evidence="6" id="KW-0288">FMN</keyword>
<dbReference type="InterPro" id="IPR008254">
    <property type="entry name" value="Flavodoxin/NO_synth"/>
</dbReference>
<evidence type="ECO:0000256" key="7">
    <source>
        <dbReference type="ARBA" id="ARBA00022827"/>
    </source>
</evidence>
<keyword evidence="15" id="KW-1185">Reference proteome</keyword>
<comment type="caution">
    <text evidence="14">The sequence shown here is derived from an EMBL/GenBank/DDBJ whole genome shotgun (WGS) entry which is preliminary data.</text>
</comment>